<evidence type="ECO:0000256" key="1">
    <source>
        <dbReference type="SAM" id="MobiDB-lite"/>
    </source>
</evidence>
<sequence>MTMPLPPPTFGQRTLGTTLMTGWTMAALFLAGRLPLLGALLLALAGLPAMVVGLAWGAAWFALYTALTLGLTSWLGGGGFALLLVPMLLLPAALLAGLAKAGLAPLRAIAATLLLATLFSVAVWGVLPLIDEGGSRLWAVKELFLAQKQEFARKIQEFQQQGEGDPQSLQVLLEHFQAWMDFILLLVPVTFIFTWHLLSLAVFYLGALALGARFGFTLTPLPPFATWRFDWNLIWLFIVGWFLFHGADLVGPASAQTLFRQVGANCLAISKLLYFIAGLSIVYFWFDSYKISAPNRIGLSCLALLLTNLLVWLGIIDVWADFRAPRSPATPSTRARDDDEEDSFFD</sequence>
<dbReference type="EMBL" id="QOQW01000014">
    <property type="protein sequence ID" value="RCK79348.1"/>
    <property type="molecule type" value="Genomic_DNA"/>
</dbReference>
<evidence type="ECO:0000313" key="4">
    <source>
        <dbReference type="Proteomes" id="UP000252355"/>
    </source>
</evidence>
<reference evidence="3 4" key="1">
    <citation type="submission" date="2018-05" db="EMBL/GenBank/DDBJ databases">
        <title>A metagenomic window into the 2 km-deep terrestrial subsurface aquifer revealed taxonomically and functionally diverse microbial community comprising novel uncultured bacterial lineages.</title>
        <authorList>
            <person name="Kadnikov V.V."/>
            <person name="Mardanov A.V."/>
            <person name="Beletsky A.V."/>
            <person name="Banks D."/>
            <person name="Pimenov N.V."/>
            <person name="Frank Y.A."/>
            <person name="Karnachuk O.V."/>
            <person name="Ravin N.V."/>
        </authorList>
    </citation>
    <scope>NUCLEOTIDE SEQUENCE [LARGE SCALE GENOMIC DNA]</scope>
    <source>
        <strain evidence="3">BY5</strain>
    </source>
</reference>
<comment type="caution">
    <text evidence="3">The sequence shown here is derived from an EMBL/GenBank/DDBJ whole genome shotgun (WGS) entry which is preliminary data.</text>
</comment>
<feature type="transmembrane region" description="Helical" evidence="2">
    <location>
        <begin position="108"/>
        <end position="130"/>
    </location>
</feature>
<evidence type="ECO:0008006" key="5">
    <source>
        <dbReference type="Google" id="ProtNLM"/>
    </source>
</evidence>
<dbReference type="InterPro" id="IPR018710">
    <property type="entry name" value="DUF2232"/>
</dbReference>
<dbReference type="PANTHER" id="PTHR41324">
    <property type="entry name" value="MEMBRANE PROTEIN-RELATED"/>
    <property type="match status" value="1"/>
</dbReference>
<keyword evidence="2" id="KW-1133">Transmembrane helix</keyword>
<name>A0A367ZMJ6_9BACT</name>
<keyword evidence="2" id="KW-0812">Transmembrane</keyword>
<feature type="transmembrane region" description="Helical" evidence="2">
    <location>
        <begin position="12"/>
        <end position="32"/>
    </location>
</feature>
<feature type="transmembrane region" description="Helical" evidence="2">
    <location>
        <begin position="233"/>
        <end position="250"/>
    </location>
</feature>
<feature type="transmembrane region" description="Helical" evidence="2">
    <location>
        <begin position="74"/>
        <end position="96"/>
    </location>
</feature>
<feature type="transmembrane region" description="Helical" evidence="2">
    <location>
        <begin position="262"/>
        <end position="285"/>
    </location>
</feature>
<dbReference type="PANTHER" id="PTHR41324:SF1">
    <property type="entry name" value="DUF2232 DOMAIN-CONTAINING PROTEIN"/>
    <property type="match status" value="1"/>
</dbReference>
<organism evidence="3 4">
    <name type="scientific">Candidatus Ozemobacter sibiricus</name>
    <dbReference type="NCBI Taxonomy" id="2268124"/>
    <lineage>
        <taxon>Bacteria</taxon>
        <taxon>Candidatus Ozemobacteria</taxon>
        <taxon>Candidatus Ozemobacterales</taxon>
        <taxon>Candidatus Ozemobacteraceae</taxon>
        <taxon>Candidatus Ozemobacter</taxon>
    </lineage>
</organism>
<feature type="transmembrane region" description="Helical" evidence="2">
    <location>
        <begin position="39"/>
        <end position="62"/>
    </location>
</feature>
<evidence type="ECO:0000313" key="3">
    <source>
        <dbReference type="EMBL" id="RCK79348.1"/>
    </source>
</evidence>
<protein>
    <recommendedName>
        <fullName evidence="5">DUF2232 domain-containing protein</fullName>
    </recommendedName>
</protein>
<keyword evidence="2" id="KW-0472">Membrane</keyword>
<evidence type="ECO:0000256" key="2">
    <source>
        <dbReference type="SAM" id="Phobius"/>
    </source>
</evidence>
<accession>A0A367ZMJ6</accession>
<dbReference type="AlphaFoldDB" id="A0A367ZMJ6"/>
<dbReference type="Proteomes" id="UP000252355">
    <property type="component" value="Unassembled WGS sequence"/>
</dbReference>
<feature type="transmembrane region" description="Helical" evidence="2">
    <location>
        <begin position="297"/>
        <end position="320"/>
    </location>
</feature>
<dbReference type="Pfam" id="PF09991">
    <property type="entry name" value="DUF2232"/>
    <property type="match status" value="1"/>
</dbReference>
<gene>
    <name evidence="3" type="ORF">OZSIB_0219</name>
</gene>
<proteinExistence type="predicted"/>
<feature type="region of interest" description="Disordered" evidence="1">
    <location>
        <begin position="326"/>
        <end position="346"/>
    </location>
</feature>